<dbReference type="FunFam" id="1.20.1510.10:FF:000015">
    <property type="entry name" value="Metal tolerance protein 4"/>
    <property type="match status" value="1"/>
</dbReference>
<feature type="domain" description="Cation efflux protein cytoplasmic" evidence="12">
    <location>
        <begin position="316"/>
        <end position="387"/>
    </location>
</feature>
<dbReference type="Gene3D" id="1.20.1510.10">
    <property type="entry name" value="Cation efflux protein transmembrane domain"/>
    <property type="match status" value="1"/>
</dbReference>
<feature type="compositionally biased region" description="Basic and acidic residues" evidence="9">
    <location>
        <begin position="1"/>
        <end position="21"/>
    </location>
</feature>
<dbReference type="Pfam" id="PF16916">
    <property type="entry name" value="ZT_dimer"/>
    <property type="match status" value="1"/>
</dbReference>
<evidence type="ECO:0000259" key="12">
    <source>
        <dbReference type="Pfam" id="PF16916"/>
    </source>
</evidence>
<dbReference type="FunFam" id="3.30.70.1350:FF:000005">
    <property type="entry name" value="Metal tolerance protein 4"/>
    <property type="match status" value="1"/>
</dbReference>
<dbReference type="InterPro" id="IPR036837">
    <property type="entry name" value="Cation_efflux_CTD_sf"/>
</dbReference>
<feature type="transmembrane region" description="Helical" evidence="10">
    <location>
        <begin position="219"/>
        <end position="239"/>
    </location>
</feature>
<sequence length="407" mass="45658">MEGGDGTREALLGRKVAEKENGAPMTRRRNSVNSLWGEFVSSLPDKIRRGMDPETPCHIDLSRTKGLIKGEKEYYERQFSTLRSFEEVDAISTANVLDEDQELAEQAQSEFAMKISNYANIALLLLKIYATIRSGSIAIAASTLDSLLDLMAGSILWFTHLTMKNVNIYKYPIGKLRMQPVGIIVFAAVMATLGFQVLVQAIEQLIENDPKPKMSSGQLIWLYSIMLSATVVKLALWLYCRSSGNDIVRAYAKDHYFDVVTNVVGLAAAVLGDKFFWWIDPAGAVLLAIYTISNWSGTVWENAVTLVGQSAPPEMMQKLTYLVIRHDPQIKRVDTVRAYTFGVLYFVEVDIELPEELPLKEAHAIGESLQIKLERLPEVERAFVHLDFECDHKPEHSVLSKLPNNQS</sequence>
<dbReference type="Pfam" id="PF01545">
    <property type="entry name" value="Cation_efflux"/>
    <property type="match status" value="1"/>
</dbReference>
<evidence type="ECO:0000256" key="7">
    <source>
        <dbReference type="ARBA" id="ARBA00022989"/>
    </source>
</evidence>
<dbReference type="SUPFAM" id="SSF160240">
    <property type="entry name" value="Cation efflux protein cytoplasmic domain-like"/>
    <property type="match status" value="1"/>
</dbReference>
<dbReference type="InterPro" id="IPR027469">
    <property type="entry name" value="Cation_efflux_TMD_sf"/>
</dbReference>
<evidence type="ECO:0000256" key="10">
    <source>
        <dbReference type="SAM" id="Phobius"/>
    </source>
</evidence>
<dbReference type="Gene3D" id="3.30.70.1350">
    <property type="entry name" value="Cation efflux protein, cytoplasmic domain"/>
    <property type="match status" value="1"/>
</dbReference>
<feature type="transmembrane region" description="Helical" evidence="10">
    <location>
        <begin position="180"/>
        <end position="199"/>
    </location>
</feature>
<dbReference type="PANTHER" id="PTHR43840:SF13">
    <property type="entry name" value="CATION EFFLUX PROTEIN CYTOPLASMIC DOMAIN-CONTAINING PROTEIN"/>
    <property type="match status" value="1"/>
</dbReference>
<keyword evidence="7 10" id="KW-1133">Transmembrane helix</keyword>
<dbReference type="EMBL" id="JAGGNH010000001">
    <property type="protein sequence ID" value="KAJ0988458.1"/>
    <property type="molecule type" value="Genomic_DNA"/>
</dbReference>
<gene>
    <name evidence="13" type="ORF">J5N97_006814</name>
</gene>
<evidence type="ECO:0000256" key="3">
    <source>
        <dbReference type="ARBA" id="ARBA00008873"/>
    </source>
</evidence>
<keyword evidence="14" id="KW-1185">Reference proteome</keyword>
<dbReference type="InterPro" id="IPR027470">
    <property type="entry name" value="Cation_efflux_CTD"/>
</dbReference>
<evidence type="ECO:0008006" key="15">
    <source>
        <dbReference type="Google" id="ProtNLM"/>
    </source>
</evidence>
<feature type="domain" description="Cation efflux protein transmembrane" evidence="11">
    <location>
        <begin position="114"/>
        <end position="307"/>
    </location>
</feature>
<reference evidence="13" key="1">
    <citation type="submission" date="2021-03" db="EMBL/GenBank/DDBJ databases">
        <authorList>
            <person name="Li Z."/>
            <person name="Yang C."/>
        </authorList>
    </citation>
    <scope>NUCLEOTIDE SEQUENCE</scope>
    <source>
        <strain evidence="13">Dzin_1.0</strain>
        <tissue evidence="13">Leaf</tissue>
    </source>
</reference>
<dbReference type="SUPFAM" id="SSF161111">
    <property type="entry name" value="Cation efflux protein transmembrane domain-like"/>
    <property type="match status" value="1"/>
</dbReference>
<dbReference type="AlphaFoldDB" id="A0A9D5HTW5"/>
<keyword evidence="6 10" id="KW-0812">Transmembrane</keyword>
<comment type="subcellular location">
    <subcellularLocation>
        <location evidence="2">Vacuole membrane</location>
        <topology evidence="2">Multi-pass membrane protein</topology>
    </subcellularLocation>
</comment>
<evidence type="ECO:0000256" key="2">
    <source>
        <dbReference type="ARBA" id="ARBA00004128"/>
    </source>
</evidence>
<accession>A0A9D5HTW5</accession>
<proteinExistence type="inferred from homology"/>
<comment type="similarity">
    <text evidence="3">Belongs to the cation diffusion facilitator (CDF) transporter (TC 2.A.4) family. SLC30A subfamily.</text>
</comment>
<evidence type="ECO:0000259" key="11">
    <source>
        <dbReference type="Pfam" id="PF01545"/>
    </source>
</evidence>
<dbReference type="NCBIfam" id="TIGR01297">
    <property type="entry name" value="CDF"/>
    <property type="match status" value="1"/>
</dbReference>
<dbReference type="GO" id="GO:0005774">
    <property type="term" value="C:vacuolar membrane"/>
    <property type="evidence" value="ECO:0007669"/>
    <property type="project" value="UniProtKB-SubCell"/>
</dbReference>
<dbReference type="Proteomes" id="UP001085076">
    <property type="component" value="Miscellaneous, Linkage group lg01"/>
</dbReference>
<evidence type="ECO:0000313" key="14">
    <source>
        <dbReference type="Proteomes" id="UP001085076"/>
    </source>
</evidence>
<reference evidence="13" key="2">
    <citation type="journal article" date="2022" name="Hortic Res">
        <title>The genome of Dioscorea zingiberensis sheds light on the biosynthesis, origin and evolution of the medicinally important diosgenin saponins.</title>
        <authorList>
            <person name="Li Y."/>
            <person name="Tan C."/>
            <person name="Li Z."/>
            <person name="Guo J."/>
            <person name="Li S."/>
            <person name="Chen X."/>
            <person name="Wang C."/>
            <person name="Dai X."/>
            <person name="Yang H."/>
            <person name="Song W."/>
            <person name="Hou L."/>
            <person name="Xu J."/>
            <person name="Tong Z."/>
            <person name="Xu A."/>
            <person name="Yuan X."/>
            <person name="Wang W."/>
            <person name="Yang Q."/>
            <person name="Chen L."/>
            <person name="Sun Z."/>
            <person name="Wang K."/>
            <person name="Pan B."/>
            <person name="Chen J."/>
            <person name="Bao Y."/>
            <person name="Liu F."/>
            <person name="Qi X."/>
            <person name="Gang D.R."/>
            <person name="Wen J."/>
            <person name="Li J."/>
        </authorList>
    </citation>
    <scope>NUCLEOTIDE SEQUENCE</scope>
    <source>
        <strain evidence="13">Dzin_1.0</strain>
    </source>
</reference>
<keyword evidence="5" id="KW-0926">Vacuole</keyword>
<dbReference type="InterPro" id="IPR002524">
    <property type="entry name" value="Cation_efflux"/>
</dbReference>
<feature type="transmembrane region" description="Helical" evidence="10">
    <location>
        <begin position="138"/>
        <end position="159"/>
    </location>
</feature>
<feature type="region of interest" description="Disordered" evidence="9">
    <location>
        <begin position="1"/>
        <end position="28"/>
    </location>
</feature>
<dbReference type="PANTHER" id="PTHR43840">
    <property type="entry name" value="MITOCHONDRIAL METAL TRANSPORTER 1-RELATED"/>
    <property type="match status" value="1"/>
</dbReference>
<dbReference type="OrthoDB" id="78296at2759"/>
<evidence type="ECO:0000256" key="1">
    <source>
        <dbReference type="ARBA" id="ARBA00003168"/>
    </source>
</evidence>
<evidence type="ECO:0000256" key="9">
    <source>
        <dbReference type="SAM" id="MobiDB-lite"/>
    </source>
</evidence>
<organism evidence="13 14">
    <name type="scientific">Dioscorea zingiberensis</name>
    <dbReference type="NCBI Taxonomy" id="325984"/>
    <lineage>
        <taxon>Eukaryota</taxon>
        <taxon>Viridiplantae</taxon>
        <taxon>Streptophyta</taxon>
        <taxon>Embryophyta</taxon>
        <taxon>Tracheophyta</taxon>
        <taxon>Spermatophyta</taxon>
        <taxon>Magnoliopsida</taxon>
        <taxon>Liliopsida</taxon>
        <taxon>Dioscoreales</taxon>
        <taxon>Dioscoreaceae</taxon>
        <taxon>Dioscorea</taxon>
    </lineage>
</organism>
<name>A0A9D5HTW5_9LILI</name>
<keyword evidence="4" id="KW-0813">Transport</keyword>
<evidence type="ECO:0000256" key="4">
    <source>
        <dbReference type="ARBA" id="ARBA00022448"/>
    </source>
</evidence>
<evidence type="ECO:0000256" key="8">
    <source>
        <dbReference type="ARBA" id="ARBA00023136"/>
    </source>
</evidence>
<comment type="function">
    <text evidence="1">Involved in sequestration of excess metal in the cytoplasm into vacuoles to maintain metal homeostasis.</text>
</comment>
<dbReference type="GO" id="GO:0005384">
    <property type="term" value="F:manganese ion transmembrane transporter activity"/>
    <property type="evidence" value="ECO:0007669"/>
    <property type="project" value="TreeGrafter"/>
</dbReference>
<dbReference type="InterPro" id="IPR050291">
    <property type="entry name" value="CDF_Transporter"/>
</dbReference>
<keyword evidence="8 10" id="KW-0472">Membrane</keyword>
<dbReference type="InterPro" id="IPR058533">
    <property type="entry name" value="Cation_efflux_TM"/>
</dbReference>
<evidence type="ECO:0000256" key="6">
    <source>
        <dbReference type="ARBA" id="ARBA00022692"/>
    </source>
</evidence>
<protein>
    <recommendedName>
        <fullName evidence="15">Cation efflux protein cytoplasmic domain-containing protein</fullName>
    </recommendedName>
</protein>
<comment type="caution">
    <text evidence="13">The sequence shown here is derived from an EMBL/GenBank/DDBJ whole genome shotgun (WGS) entry which is preliminary data.</text>
</comment>
<evidence type="ECO:0000256" key="5">
    <source>
        <dbReference type="ARBA" id="ARBA00022554"/>
    </source>
</evidence>
<evidence type="ECO:0000313" key="13">
    <source>
        <dbReference type="EMBL" id="KAJ0988458.1"/>
    </source>
</evidence>